<evidence type="ECO:0000313" key="1">
    <source>
        <dbReference type="EMBL" id="MBA8810288.1"/>
    </source>
</evidence>
<proteinExistence type="predicted"/>
<comment type="caution">
    <text evidence="1">The sequence shown here is derived from an EMBL/GenBank/DDBJ whole genome shotgun (WGS) entry which is preliminary data.</text>
</comment>
<sequence length="131" mass="13697">MSVTTTEKTALGAMEPRSLVDVMIDTAALVGRIGRDRVVEAHVHVHDVIITLASGVDAWAVADELGLSGRDLTEDSAMGELSRTAWGYDAAPGVSYVALMGEEMPGDVETYAKQTGRRDAGAGLRAVGPNA</sequence>
<gene>
    <name evidence="1" type="ORF">FHX71_004264</name>
</gene>
<dbReference type="EMBL" id="JACGWV010000002">
    <property type="protein sequence ID" value="MBA8810288.1"/>
    <property type="molecule type" value="Genomic_DNA"/>
</dbReference>
<organism evidence="1 2">
    <name type="scientific">Promicromonospora sukumoe</name>
    <dbReference type="NCBI Taxonomy" id="88382"/>
    <lineage>
        <taxon>Bacteria</taxon>
        <taxon>Bacillati</taxon>
        <taxon>Actinomycetota</taxon>
        <taxon>Actinomycetes</taxon>
        <taxon>Micrococcales</taxon>
        <taxon>Promicromonosporaceae</taxon>
        <taxon>Promicromonospora</taxon>
    </lineage>
</organism>
<evidence type="ECO:0000313" key="2">
    <source>
        <dbReference type="Proteomes" id="UP000540568"/>
    </source>
</evidence>
<keyword evidence="2" id="KW-1185">Reference proteome</keyword>
<reference evidence="1 2" key="1">
    <citation type="submission" date="2020-07" db="EMBL/GenBank/DDBJ databases">
        <title>Sequencing the genomes of 1000 actinobacteria strains.</title>
        <authorList>
            <person name="Klenk H.-P."/>
        </authorList>
    </citation>
    <scope>NUCLEOTIDE SEQUENCE [LARGE SCALE GENOMIC DNA]</scope>
    <source>
        <strain evidence="1 2">DSM 44121</strain>
    </source>
</reference>
<protein>
    <submittedName>
        <fullName evidence="1">Uncharacterized protein</fullName>
    </submittedName>
</protein>
<accession>A0A7W3JCF6</accession>
<dbReference type="RefSeq" id="WP_182619423.1">
    <property type="nucleotide sequence ID" value="NZ_BAAATF010000010.1"/>
</dbReference>
<name>A0A7W3JCF6_9MICO</name>
<dbReference type="AlphaFoldDB" id="A0A7W3JCF6"/>
<dbReference type="Proteomes" id="UP000540568">
    <property type="component" value="Unassembled WGS sequence"/>
</dbReference>